<dbReference type="Gene3D" id="3.40.630.30">
    <property type="match status" value="1"/>
</dbReference>
<evidence type="ECO:0000256" key="1">
    <source>
        <dbReference type="ARBA" id="ARBA00022679"/>
    </source>
</evidence>
<feature type="domain" description="N-acetyltransferase" evidence="3">
    <location>
        <begin position="3"/>
        <end position="149"/>
    </location>
</feature>
<dbReference type="InterPro" id="IPR050832">
    <property type="entry name" value="Bact_Acetyltransf"/>
</dbReference>
<reference evidence="4 5" key="1">
    <citation type="submission" date="2020-08" db="EMBL/GenBank/DDBJ databases">
        <title>Sequencing the genomes of 1000 actinobacteria strains.</title>
        <authorList>
            <person name="Klenk H.-P."/>
        </authorList>
    </citation>
    <scope>NUCLEOTIDE SEQUENCE [LARGE SCALE GENOMIC DNA]</scope>
    <source>
        <strain evidence="4 5">DSM 45362</strain>
    </source>
</reference>
<evidence type="ECO:0000256" key="2">
    <source>
        <dbReference type="ARBA" id="ARBA00023315"/>
    </source>
</evidence>
<dbReference type="InterPro" id="IPR000182">
    <property type="entry name" value="GNAT_dom"/>
</dbReference>
<dbReference type="InterPro" id="IPR016181">
    <property type="entry name" value="Acyl_CoA_acyltransferase"/>
</dbReference>
<comment type="caution">
    <text evidence="4">The sequence shown here is derived from an EMBL/GenBank/DDBJ whole genome shotgun (WGS) entry which is preliminary data.</text>
</comment>
<dbReference type="PANTHER" id="PTHR43877">
    <property type="entry name" value="AMINOALKYLPHOSPHONATE N-ACETYLTRANSFERASE-RELATED-RELATED"/>
    <property type="match status" value="1"/>
</dbReference>
<organism evidence="4 5">
    <name type="scientific">Allocatelliglobosispora scoriae</name>
    <dbReference type="NCBI Taxonomy" id="643052"/>
    <lineage>
        <taxon>Bacteria</taxon>
        <taxon>Bacillati</taxon>
        <taxon>Actinomycetota</taxon>
        <taxon>Actinomycetes</taxon>
        <taxon>Micromonosporales</taxon>
        <taxon>Micromonosporaceae</taxon>
        <taxon>Allocatelliglobosispora</taxon>
    </lineage>
</organism>
<dbReference type="AlphaFoldDB" id="A0A841BQ25"/>
<keyword evidence="2" id="KW-0012">Acyltransferase</keyword>
<dbReference type="RefSeq" id="WP_184836694.1">
    <property type="nucleotide sequence ID" value="NZ_JACHMN010000002.1"/>
</dbReference>
<name>A0A841BQ25_9ACTN</name>
<evidence type="ECO:0000313" key="5">
    <source>
        <dbReference type="Proteomes" id="UP000587527"/>
    </source>
</evidence>
<keyword evidence="1 4" id="KW-0808">Transferase</keyword>
<proteinExistence type="predicted"/>
<accession>A0A841BQ25</accession>
<dbReference type="CDD" id="cd04301">
    <property type="entry name" value="NAT_SF"/>
    <property type="match status" value="1"/>
</dbReference>
<gene>
    <name evidence="4" type="ORF">F4553_003174</name>
</gene>
<dbReference type="PANTHER" id="PTHR43877:SF2">
    <property type="entry name" value="AMINOALKYLPHOSPHONATE N-ACETYLTRANSFERASE-RELATED"/>
    <property type="match status" value="1"/>
</dbReference>
<dbReference type="PROSITE" id="PS51186">
    <property type="entry name" value="GNAT"/>
    <property type="match status" value="1"/>
</dbReference>
<dbReference type="SUPFAM" id="SSF55729">
    <property type="entry name" value="Acyl-CoA N-acyltransferases (Nat)"/>
    <property type="match status" value="1"/>
</dbReference>
<dbReference type="Pfam" id="PF00583">
    <property type="entry name" value="Acetyltransf_1"/>
    <property type="match status" value="1"/>
</dbReference>
<keyword evidence="5" id="KW-1185">Reference proteome</keyword>
<evidence type="ECO:0000259" key="3">
    <source>
        <dbReference type="PROSITE" id="PS51186"/>
    </source>
</evidence>
<dbReference type="GO" id="GO:0016747">
    <property type="term" value="F:acyltransferase activity, transferring groups other than amino-acyl groups"/>
    <property type="evidence" value="ECO:0007669"/>
    <property type="project" value="InterPro"/>
</dbReference>
<evidence type="ECO:0000313" key="4">
    <source>
        <dbReference type="EMBL" id="MBB5869795.1"/>
    </source>
</evidence>
<dbReference type="EMBL" id="JACHMN010000002">
    <property type="protein sequence ID" value="MBB5869795.1"/>
    <property type="molecule type" value="Genomic_DNA"/>
</dbReference>
<sequence length="150" mass="16612">MLIQNREITHPDVTTLVWAAEEELLSRYPDEQLSPLDPAARFVVAYVLGEPVGCGAYVAVDPAAAATPTAEIKRMWVRPANRRTGVARRILTALERRIDAAGFTTVILETGVLQPEAISLYDSFGYLPMEPYGEYVDNPDSRCFTKKLPS</sequence>
<dbReference type="Proteomes" id="UP000587527">
    <property type="component" value="Unassembled WGS sequence"/>
</dbReference>
<protein>
    <submittedName>
        <fullName evidence="4">GNAT superfamily N-acetyltransferase</fullName>
    </submittedName>
</protein>